<dbReference type="EMBL" id="JBHSPW010000001">
    <property type="protein sequence ID" value="MFC5891297.1"/>
    <property type="molecule type" value="Genomic_DNA"/>
</dbReference>
<evidence type="ECO:0000259" key="7">
    <source>
        <dbReference type="PROSITE" id="PS51755"/>
    </source>
</evidence>
<keyword evidence="9" id="KW-1185">Reference proteome</keyword>
<sequence>MTVDIRVLGPLRVSTAGGEVAPSAPKPRQLLALLASRPDETVSMDALVDELWDSRPPSSVITAVQTYIVLLRRQLTSTLGIGGAAVARDVLPFEGWGYRLATGDGTHDAQEFRRCATAGRRALAAGDDGRAAVLLRRALGLWHGPVLADVKAGPQLTAHRTTLAEDRLTALEARVEADLRLGHHHELLGELTGLTLQYPLHENLHALFMISLYRAGRPAQALSSFHLLRRNLREELGIDPSPRMRRLQQAVLNSDDCLQPRVASRLFPMEL</sequence>
<dbReference type="Pfam" id="PF00486">
    <property type="entry name" value="Trans_reg_C"/>
    <property type="match status" value="1"/>
</dbReference>
<dbReference type="CDD" id="cd15831">
    <property type="entry name" value="BTAD"/>
    <property type="match status" value="1"/>
</dbReference>
<dbReference type="SMART" id="SM00862">
    <property type="entry name" value="Trans_reg_C"/>
    <property type="match status" value="1"/>
</dbReference>
<keyword evidence="2" id="KW-0902">Two-component regulatory system</keyword>
<comment type="similarity">
    <text evidence="1">Belongs to the AfsR/DnrI/RedD regulatory family.</text>
</comment>
<dbReference type="Gene3D" id="1.25.40.10">
    <property type="entry name" value="Tetratricopeptide repeat domain"/>
    <property type="match status" value="1"/>
</dbReference>
<reference evidence="9" key="1">
    <citation type="journal article" date="2019" name="Int. J. Syst. Evol. Microbiol.">
        <title>The Global Catalogue of Microorganisms (GCM) 10K type strain sequencing project: providing services to taxonomists for standard genome sequencing and annotation.</title>
        <authorList>
            <consortium name="The Broad Institute Genomics Platform"/>
            <consortium name="The Broad Institute Genome Sequencing Center for Infectious Disease"/>
            <person name="Wu L."/>
            <person name="Ma J."/>
        </authorList>
    </citation>
    <scope>NUCLEOTIDE SEQUENCE [LARGE SCALE GENOMIC DNA]</scope>
    <source>
        <strain evidence="9">CGMCC 1.15809</strain>
    </source>
</reference>
<organism evidence="8 9">
    <name type="scientific">Streptomyces ramulosus</name>
    <dbReference type="NCBI Taxonomy" id="47762"/>
    <lineage>
        <taxon>Bacteria</taxon>
        <taxon>Bacillati</taxon>
        <taxon>Actinomycetota</taxon>
        <taxon>Actinomycetes</taxon>
        <taxon>Kitasatosporales</taxon>
        <taxon>Streptomycetaceae</taxon>
        <taxon>Streptomyces</taxon>
    </lineage>
</organism>
<dbReference type="InterPro" id="IPR016032">
    <property type="entry name" value="Sig_transdc_resp-reg_C-effctor"/>
</dbReference>
<feature type="DNA-binding region" description="OmpR/PhoB-type" evidence="6">
    <location>
        <begin position="1"/>
        <end position="102"/>
    </location>
</feature>
<dbReference type="RefSeq" id="WP_345082246.1">
    <property type="nucleotide sequence ID" value="NZ_BAAAWG010000006.1"/>
</dbReference>
<keyword evidence="4 6" id="KW-0238">DNA-binding</keyword>
<dbReference type="InterPro" id="IPR005158">
    <property type="entry name" value="BTAD"/>
</dbReference>
<evidence type="ECO:0000256" key="6">
    <source>
        <dbReference type="PROSITE-ProRule" id="PRU01091"/>
    </source>
</evidence>
<protein>
    <submittedName>
        <fullName evidence="8">AfsR/SARP family transcriptional regulator</fullName>
    </submittedName>
</protein>
<proteinExistence type="inferred from homology"/>
<dbReference type="SUPFAM" id="SSF46894">
    <property type="entry name" value="C-terminal effector domain of the bipartite response regulators"/>
    <property type="match status" value="1"/>
</dbReference>
<dbReference type="SUPFAM" id="SSF48452">
    <property type="entry name" value="TPR-like"/>
    <property type="match status" value="1"/>
</dbReference>
<keyword evidence="5" id="KW-0804">Transcription</keyword>
<evidence type="ECO:0000256" key="4">
    <source>
        <dbReference type="ARBA" id="ARBA00023125"/>
    </source>
</evidence>
<keyword evidence="3" id="KW-0805">Transcription regulation</keyword>
<dbReference type="InterPro" id="IPR001867">
    <property type="entry name" value="OmpR/PhoB-type_DNA-bd"/>
</dbReference>
<dbReference type="PROSITE" id="PS51755">
    <property type="entry name" value="OMPR_PHOB"/>
    <property type="match status" value="1"/>
</dbReference>
<name>A0ABW1FBI6_9ACTN</name>
<evidence type="ECO:0000256" key="3">
    <source>
        <dbReference type="ARBA" id="ARBA00023015"/>
    </source>
</evidence>
<gene>
    <name evidence="8" type="ORF">ACFP3M_00440</name>
</gene>
<evidence type="ECO:0000313" key="9">
    <source>
        <dbReference type="Proteomes" id="UP001596241"/>
    </source>
</evidence>
<feature type="domain" description="OmpR/PhoB-type" evidence="7">
    <location>
        <begin position="1"/>
        <end position="102"/>
    </location>
</feature>
<evidence type="ECO:0000256" key="2">
    <source>
        <dbReference type="ARBA" id="ARBA00023012"/>
    </source>
</evidence>
<dbReference type="Proteomes" id="UP001596241">
    <property type="component" value="Unassembled WGS sequence"/>
</dbReference>
<dbReference type="InterPro" id="IPR036388">
    <property type="entry name" value="WH-like_DNA-bd_sf"/>
</dbReference>
<dbReference type="Pfam" id="PF03704">
    <property type="entry name" value="BTAD"/>
    <property type="match status" value="1"/>
</dbReference>
<accession>A0ABW1FBI6</accession>
<dbReference type="InterPro" id="IPR011990">
    <property type="entry name" value="TPR-like_helical_dom_sf"/>
</dbReference>
<evidence type="ECO:0000256" key="5">
    <source>
        <dbReference type="ARBA" id="ARBA00023163"/>
    </source>
</evidence>
<dbReference type="Gene3D" id="1.10.10.10">
    <property type="entry name" value="Winged helix-like DNA-binding domain superfamily/Winged helix DNA-binding domain"/>
    <property type="match status" value="1"/>
</dbReference>
<dbReference type="SMART" id="SM01043">
    <property type="entry name" value="BTAD"/>
    <property type="match status" value="1"/>
</dbReference>
<evidence type="ECO:0000256" key="1">
    <source>
        <dbReference type="ARBA" id="ARBA00005820"/>
    </source>
</evidence>
<dbReference type="PANTHER" id="PTHR35807">
    <property type="entry name" value="TRANSCRIPTIONAL REGULATOR REDD-RELATED"/>
    <property type="match status" value="1"/>
</dbReference>
<dbReference type="PANTHER" id="PTHR35807:SF1">
    <property type="entry name" value="TRANSCRIPTIONAL REGULATOR REDD"/>
    <property type="match status" value="1"/>
</dbReference>
<comment type="caution">
    <text evidence="8">The sequence shown here is derived from an EMBL/GenBank/DDBJ whole genome shotgun (WGS) entry which is preliminary data.</text>
</comment>
<evidence type="ECO:0000313" key="8">
    <source>
        <dbReference type="EMBL" id="MFC5891297.1"/>
    </source>
</evidence>
<dbReference type="InterPro" id="IPR051677">
    <property type="entry name" value="AfsR-DnrI-RedD_regulator"/>
</dbReference>